<evidence type="ECO:0008006" key="3">
    <source>
        <dbReference type="Google" id="ProtNLM"/>
    </source>
</evidence>
<sequence>MIIMYMNCMRDRAISRLNSSLRRVTVLFGLLFVLSLHSLEAQIVSSRQPLGWDSGGGLRTVSELPTLRMPHFDTDSARMAMEAEDLKSNRTFVFAHKLYANVDIIREGRKVDMADRTAWFYRVRSKGAESLNFLFEDFHLPEGGLLFVYTPDMKRMLGGWGAVNNNAANTLPTGIINSDEVIIECQAPKGATTPRLRLTEVNHGVRHIHIAGEPRFGSGPLKTTSCAPNVACLPELTRLSQSVVVLAVNGTLMGTAALINNTRNDGTPYLISAYHVFTRECVSFASMEHLAKTVVAFFNYTSPTCSGEVRGTEEQSVAGATLVGVEPTSDAIMIKLNSAPPRDYSPYYCGWNAGEAPQGQFTNIHHPRVLPKRIGVCNRAIRIGTTDGGSPRCPFEKQRHWVIPGWDIGTTQPGSSGSPLFDKDHLFIGALTGGSSECHAPQNEDYFYAFSKLSRLGTPGSTAIMKALDPDGGSAQKCEPFDPFSSGGRLFRVSHISGLHKGDSLHHLLSNIERDNLLNTSNDINAIGERFVLSQGTEMVGFYTVLRQKGAEVSDQPIKYAVYTKNVPAPVLEGEISLKKLVTYTTLDKEHSDKKRSPAPYMEVYTPFPMPIKSDAHKEYIIALDIKSIASSLTPLAQEKSRERNTLYYRRGDTWEPASRMSAPFSGGAALWIDPLLTSKETSSLEDEETIELFTIKNSYANAIEISINRENIGTNQTPSTLEVFDLGGRRLYEKTFTTLLLALPREAFEGLGVLIFRVRRGGEEESVKAYFPAV</sequence>
<dbReference type="Gene3D" id="2.40.10.10">
    <property type="entry name" value="Trypsin-like serine proteases"/>
    <property type="match status" value="2"/>
</dbReference>
<dbReference type="PANTHER" id="PTHR36234">
    <property type="entry name" value="LYSYL ENDOPEPTIDASE"/>
    <property type="match status" value="1"/>
</dbReference>
<proteinExistence type="predicted"/>
<dbReference type="STRING" id="36874.HQ34_07910"/>
<keyword evidence="2" id="KW-1185">Reference proteome</keyword>
<dbReference type="InterPro" id="IPR043504">
    <property type="entry name" value="Peptidase_S1_PA_chymotrypsin"/>
</dbReference>
<dbReference type="InterPro" id="IPR009003">
    <property type="entry name" value="Peptidase_S1_PA"/>
</dbReference>
<dbReference type="SUPFAM" id="SSF50494">
    <property type="entry name" value="Trypsin-like serine proteases"/>
    <property type="match status" value="1"/>
</dbReference>
<comment type="caution">
    <text evidence="1">The sequence shown here is derived from an EMBL/GenBank/DDBJ whole genome shotgun (WGS) entry which is preliminary data.</text>
</comment>
<name>A0A0A2EI72_PORCN</name>
<gene>
    <name evidence="1" type="ORF">HQ35_10060</name>
</gene>
<dbReference type="PANTHER" id="PTHR36234:SF5">
    <property type="entry name" value="LYSYL ENDOPEPTIDASE"/>
    <property type="match status" value="1"/>
</dbReference>
<organism evidence="1 2">
    <name type="scientific">Porphyromonas cangingivalis</name>
    <dbReference type="NCBI Taxonomy" id="36874"/>
    <lineage>
        <taxon>Bacteria</taxon>
        <taxon>Pseudomonadati</taxon>
        <taxon>Bacteroidota</taxon>
        <taxon>Bacteroidia</taxon>
        <taxon>Bacteroidales</taxon>
        <taxon>Porphyromonadaceae</taxon>
        <taxon>Porphyromonas</taxon>
    </lineage>
</organism>
<protein>
    <recommendedName>
        <fullName evidence="3">Trypsin-like peptidase domain-containing protein</fullName>
    </recommendedName>
</protein>
<dbReference type="eggNOG" id="COG5640">
    <property type="taxonomic scope" value="Bacteria"/>
</dbReference>
<accession>A0A0A2EI72</accession>
<evidence type="ECO:0000313" key="2">
    <source>
        <dbReference type="Proteomes" id="UP000030125"/>
    </source>
</evidence>
<dbReference type="Proteomes" id="UP000030125">
    <property type="component" value="Unassembled WGS sequence"/>
</dbReference>
<reference evidence="1 2" key="1">
    <citation type="submission" date="2014-08" db="EMBL/GenBank/DDBJ databases">
        <title>Porphyromonas cangingivalis strain:COT-109_OH1386 Genome sequencing.</title>
        <authorList>
            <person name="Wallis C."/>
            <person name="Deusch O."/>
            <person name="O'Flynn C."/>
            <person name="Davis I."/>
            <person name="Jospin G."/>
            <person name="Darling A.E."/>
            <person name="Coil D.A."/>
            <person name="Alexiev A."/>
            <person name="Horsfall A."/>
            <person name="Kirkwood N."/>
            <person name="Harris S."/>
            <person name="Eisen J.A."/>
        </authorList>
    </citation>
    <scope>NUCLEOTIDE SEQUENCE [LARGE SCALE GENOMIC DNA]</scope>
    <source>
        <strain evidence="2">COT-109 OH1386</strain>
    </source>
</reference>
<dbReference type="EMBL" id="JQJD01000060">
    <property type="protein sequence ID" value="KGN78546.1"/>
    <property type="molecule type" value="Genomic_DNA"/>
</dbReference>
<dbReference type="AlphaFoldDB" id="A0A0A2EI72"/>
<evidence type="ECO:0000313" key="1">
    <source>
        <dbReference type="EMBL" id="KGN78546.1"/>
    </source>
</evidence>